<evidence type="ECO:0000313" key="2">
    <source>
        <dbReference type="Proteomes" id="UP000236291"/>
    </source>
</evidence>
<proteinExistence type="predicted"/>
<dbReference type="AlphaFoldDB" id="A0A2K3M4C4"/>
<reference evidence="1 2" key="1">
    <citation type="journal article" date="2014" name="Am. J. Bot.">
        <title>Genome assembly and annotation for red clover (Trifolium pratense; Fabaceae).</title>
        <authorList>
            <person name="Istvanek J."/>
            <person name="Jaros M."/>
            <person name="Krenek A."/>
            <person name="Repkova J."/>
        </authorList>
    </citation>
    <scope>NUCLEOTIDE SEQUENCE [LARGE SCALE GENOMIC DNA]</scope>
    <source>
        <strain evidence="2">cv. Tatra</strain>
        <tissue evidence="1">Young leaves</tissue>
    </source>
</reference>
<dbReference type="EMBL" id="ASHM01049237">
    <property type="protein sequence ID" value="PNX85629.1"/>
    <property type="molecule type" value="Genomic_DNA"/>
</dbReference>
<name>A0A2K3M4C4_TRIPR</name>
<accession>A0A2K3M4C4</accession>
<protein>
    <submittedName>
        <fullName evidence="1">Uncharacterized protein</fullName>
    </submittedName>
</protein>
<dbReference type="Proteomes" id="UP000236291">
    <property type="component" value="Unassembled WGS sequence"/>
</dbReference>
<organism evidence="1 2">
    <name type="scientific">Trifolium pratense</name>
    <name type="common">Red clover</name>
    <dbReference type="NCBI Taxonomy" id="57577"/>
    <lineage>
        <taxon>Eukaryota</taxon>
        <taxon>Viridiplantae</taxon>
        <taxon>Streptophyta</taxon>
        <taxon>Embryophyta</taxon>
        <taxon>Tracheophyta</taxon>
        <taxon>Spermatophyta</taxon>
        <taxon>Magnoliopsida</taxon>
        <taxon>eudicotyledons</taxon>
        <taxon>Gunneridae</taxon>
        <taxon>Pentapetalae</taxon>
        <taxon>rosids</taxon>
        <taxon>fabids</taxon>
        <taxon>Fabales</taxon>
        <taxon>Fabaceae</taxon>
        <taxon>Papilionoideae</taxon>
        <taxon>50 kb inversion clade</taxon>
        <taxon>NPAAA clade</taxon>
        <taxon>Hologalegina</taxon>
        <taxon>IRL clade</taxon>
        <taxon>Trifolieae</taxon>
        <taxon>Trifolium</taxon>
    </lineage>
</organism>
<sequence>MKFGFHDLAKRAYSEKLAASQQRVFSLSETSLATASKAVCGTCVSKLIVEESSSLSKPLIS</sequence>
<reference evidence="1 2" key="2">
    <citation type="journal article" date="2017" name="Front. Plant Sci.">
        <title>Gene Classification and Mining of Molecular Markers Useful in Red Clover (Trifolium pratense) Breeding.</title>
        <authorList>
            <person name="Istvanek J."/>
            <person name="Dluhosova J."/>
            <person name="Dluhos P."/>
            <person name="Patkova L."/>
            <person name="Nedelnik J."/>
            <person name="Repkova J."/>
        </authorList>
    </citation>
    <scope>NUCLEOTIDE SEQUENCE [LARGE SCALE GENOMIC DNA]</scope>
    <source>
        <strain evidence="2">cv. Tatra</strain>
        <tissue evidence="1">Young leaves</tissue>
    </source>
</reference>
<evidence type="ECO:0000313" key="1">
    <source>
        <dbReference type="EMBL" id="PNX85629.1"/>
    </source>
</evidence>
<comment type="caution">
    <text evidence="1">The sequence shown here is derived from an EMBL/GenBank/DDBJ whole genome shotgun (WGS) entry which is preliminary data.</text>
</comment>
<gene>
    <name evidence="1" type="ORF">L195_g041699</name>
</gene>